<keyword evidence="1" id="KW-1133">Transmembrane helix</keyword>
<dbReference type="EMBL" id="JBHUHP010000008">
    <property type="protein sequence ID" value="MFD2091396.1"/>
    <property type="molecule type" value="Genomic_DNA"/>
</dbReference>
<protein>
    <submittedName>
        <fullName evidence="3">DUF1707 domain-containing protein</fullName>
    </submittedName>
</protein>
<keyword evidence="1" id="KW-0812">Transmembrane</keyword>
<dbReference type="InterPro" id="IPR012551">
    <property type="entry name" value="DUF1707_SHOCT-like"/>
</dbReference>
<evidence type="ECO:0000259" key="2">
    <source>
        <dbReference type="Pfam" id="PF08044"/>
    </source>
</evidence>
<dbReference type="PANTHER" id="PTHR40763:SF4">
    <property type="entry name" value="DUF1707 DOMAIN-CONTAINING PROTEIN"/>
    <property type="match status" value="1"/>
</dbReference>
<evidence type="ECO:0000313" key="4">
    <source>
        <dbReference type="Proteomes" id="UP001597402"/>
    </source>
</evidence>
<name>A0ABW4X7I3_9ACTN</name>
<feature type="transmembrane region" description="Helical" evidence="1">
    <location>
        <begin position="114"/>
        <end position="133"/>
    </location>
</feature>
<accession>A0ABW4X7I3</accession>
<dbReference type="Proteomes" id="UP001597402">
    <property type="component" value="Unassembled WGS sequence"/>
</dbReference>
<evidence type="ECO:0000256" key="1">
    <source>
        <dbReference type="SAM" id="Phobius"/>
    </source>
</evidence>
<evidence type="ECO:0000313" key="3">
    <source>
        <dbReference type="EMBL" id="MFD2091396.1"/>
    </source>
</evidence>
<gene>
    <name evidence="3" type="ORF">ACFSHS_07375</name>
</gene>
<organism evidence="3 4">
    <name type="scientific">Blastococcus deserti</name>
    <dbReference type="NCBI Taxonomy" id="2259033"/>
    <lineage>
        <taxon>Bacteria</taxon>
        <taxon>Bacillati</taxon>
        <taxon>Actinomycetota</taxon>
        <taxon>Actinomycetes</taxon>
        <taxon>Geodermatophilales</taxon>
        <taxon>Geodermatophilaceae</taxon>
        <taxon>Blastococcus</taxon>
    </lineage>
</organism>
<comment type="caution">
    <text evidence="3">The sequence shown here is derived from an EMBL/GenBank/DDBJ whole genome shotgun (WGS) entry which is preliminary data.</text>
</comment>
<dbReference type="Pfam" id="PF08044">
    <property type="entry name" value="DUF1707"/>
    <property type="match status" value="1"/>
</dbReference>
<keyword evidence="4" id="KW-1185">Reference proteome</keyword>
<dbReference type="PANTHER" id="PTHR40763">
    <property type="entry name" value="MEMBRANE PROTEIN-RELATED"/>
    <property type="match status" value="1"/>
</dbReference>
<feature type="transmembrane region" description="Helical" evidence="1">
    <location>
        <begin position="79"/>
        <end position="102"/>
    </location>
</feature>
<sequence>MVQRRDMRVSDAERQAVVDRLLAAVDEGRLDLQEYDRRIVGAYGAVSYGDLDDLLEDLPPVRPTTPEPATWAVRPTVPAALAVLWAVWLSLSTVGLVLWGLFGLGGGPGSFWPLWVLAAGAPLPGVSAGILAARRRSAVPSSVALLSSPAR</sequence>
<feature type="domain" description="DUF1707" evidence="2">
    <location>
        <begin position="7"/>
        <end position="59"/>
    </location>
</feature>
<dbReference type="RefSeq" id="WP_376873639.1">
    <property type="nucleotide sequence ID" value="NZ_JBHUHP010000008.1"/>
</dbReference>
<proteinExistence type="predicted"/>
<keyword evidence="1" id="KW-0472">Membrane</keyword>
<reference evidence="4" key="1">
    <citation type="journal article" date="2019" name="Int. J. Syst. Evol. Microbiol.">
        <title>The Global Catalogue of Microorganisms (GCM) 10K type strain sequencing project: providing services to taxonomists for standard genome sequencing and annotation.</title>
        <authorList>
            <consortium name="The Broad Institute Genomics Platform"/>
            <consortium name="The Broad Institute Genome Sequencing Center for Infectious Disease"/>
            <person name="Wu L."/>
            <person name="Ma J."/>
        </authorList>
    </citation>
    <scope>NUCLEOTIDE SEQUENCE [LARGE SCALE GENOMIC DNA]</scope>
    <source>
        <strain evidence="4">JCM 3338</strain>
    </source>
</reference>